<protein>
    <submittedName>
        <fullName evidence="2">Uncharacterized protein</fullName>
    </submittedName>
</protein>
<proteinExistence type="predicted"/>
<evidence type="ECO:0000313" key="2">
    <source>
        <dbReference type="EMBL" id="GAA52535.1"/>
    </source>
</evidence>
<feature type="region of interest" description="Disordered" evidence="1">
    <location>
        <begin position="113"/>
        <end position="139"/>
    </location>
</feature>
<dbReference type="EMBL" id="DF143310">
    <property type="protein sequence ID" value="GAA52535.1"/>
    <property type="molecule type" value="Genomic_DNA"/>
</dbReference>
<feature type="compositionally biased region" description="Basic and acidic residues" evidence="1">
    <location>
        <begin position="302"/>
        <end position="311"/>
    </location>
</feature>
<feature type="compositionally biased region" description="Polar residues" evidence="1">
    <location>
        <begin position="285"/>
        <end position="301"/>
    </location>
</feature>
<name>G7YHV2_CLOSI</name>
<evidence type="ECO:0000313" key="3">
    <source>
        <dbReference type="Proteomes" id="UP000008909"/>
    </source>
</evidence>
<feature type="region of interest" description="Disordered" evidence="1">
    <location>
        <begin position="284"/>
        <end position="311"/>
    </location>
</feature>
<dbReference type="AlphaFoldDB" id="G7YHV2"/>
<keyword evidence="3" id="KW-1185">Reference proteome</keyword>
<sequence>MANVKILAYGGTGHGREFLEAWYSTAYSINRCIELAPIYAPQVKKINFSTGILEEGQISDSKTKNQGTAESLVYKGHKPEPSEVNDRGHLRIDQSTRAEETRLTIHVVIDQSGHRMTEQTMEPTDRTTNRDRRLNQRSPQNEDFMELMWELEFKRTRPAFSSLVRVVQQPVAKESSVFDIFNPKANNENWNSNFLVNRSALQTRLPRTTDRRLLLSTSAYVDLTVDPLPSGLHWSPELPTSARVSAVKVDFRLVDCVQTYSVIRVTKYTGKKLSSELVGCDIQEAQRSTNRPKNSRKSVPQSDDRIERPDIKAPKMFGKHLDILSSTETRRRKIKGHSEKMRIPRNASLDVAFGADCPPGAKRYAFKQSFEGTVVALYSVFQSTLKISNTKDAVGFQALADDLVTLLKKTIKASEEGTLPGHFISGLDKNNSALSDLLVYFYILRNLARSVWKLCRVNAYAALCASRPVQVKFNDVTRLQINKIVIVVVIDH</sequence>
<accession>G7YHV2</accession>
<dbReference type="Proteomes" id="UP000008909">
    <property type="component" value="Unassembled WGS sequence"/>
</dbReference>
<gene>
    <name evidence="2" type="ORF">CLF_108288</name>
</gene>
<reference evidence="2" key="1">
    <citation type="journal article" date="2011" name="Genome Biol.">
        <title>The draft genome of the carcinogenic human liver fluke Clonorchis sinensis.</title>
        <authorList>
            <person name="Wang X."/>
            <person name="Chen W."/>
            <person name="Huang Y."/>
            <person name="Sun J."/>
            <person name="Men J."/>
            <person name="Liu H."/>
            <person name="Luo F."/>
            <person name="Guo L."/>
            <person name="Lv X."/>
            <person name="Deng C."/>
            <person name="Zhou C."/>
            <person name="Fan Y."/>
            <person name="Li X."/>
            <person name="Huang L."/>
            <person name="Hu Y."/>
            <person name="Liang C."/>
            <person name="Hu X."/>
            <person name="Xu J."/>
            <person name="Yu X."/>
        </authorList>
    </citation>
    <scope>NUCLEOTIDE SEQUENCE [LARGE SCALE GENOMIC DNA]</scope>
    <source>
        <strain evidence="2">Henan</strain>
    </source>
</reference>
<reference key="2">
    <citation type="submission" date="2011-10" db="EMBL/GenBank/DDBJ databases">
        <title>The genome and transcriptome sequence of Clonorchis sinensis provide insights into the carcinogenic liver fluke.</title>
        <authorList>
            <person name="Wang X."/>
            <person name="Huang Y."/>
            <person name="Chen W."/>
            <person name="Liu H."/>
            <person name="Guo L."/>
            <person name="Chen Y."/>
            <person name="Luo F."/>
            <person name="Zhou W."/>
            <person name="Sun J."/>
            <person name="Mao Q."/>
            <person name="Liang P."/>
            <person name="Zhou C."/>
            <person name="Tian Y."/>
            <person name="Men J."/>
            <person name="Lv X."/>
            <person name="Huang L."/>
            <person name="Zhou J."/>
            <person name="Hu Y."/>
            <person name="Li R."/>
            <person name="Zhang F."/>
            <person name="Lei H."/>
            <person name="Li X."/>
            <person name="Hu X."/>
            <person name="Liang C."/>
            <person name="Xu J."/>
            <person name="Wu Z."/>
            <person name="Yu X."/>
        </authorList>
    </citation>
    <scope>NUCLEOTIDE SEQUENCE</scope>
    <source>
        <strain>Henan</strain>
    </source>
</reference>
<organism evidence="2 3">
    <name type="scientific">Clonorchis sinensis</name>
    <name type="common">Chinese liver fluke</name>
    <dbReference type="NCBI Taxonomy" id="79923"/>
    <lineage>
        <taxon>Eukaryota</taxon>
        <taxon>Metazoa</taxon>
        <taxon>Spiralia</taxon>
        <taxon>Lophotrochozoa</taxon>
        <taxon>Platyhelminthes</taxon>
        <taxon>Trematoda</taxon>
        <taxon>Digenea</taxon>
        <taxon>Opisthorchiida</taxon>
        <taxon>Opisthorchiata</taxon>
        <taxon>Opisthorchiidae</taxon>
        <taxon>Clonorchis</taxon>
    </lineage>
</organism>
<evidence type="ECO:0000256" key="1">
    <source>
        <dbReference type="SAM" id="MobiDB-lite"/>
    </source>
</evidence>
<feature type="compositionally biased region" description="Basic and acidic residues" evidence="1">
    <location>
        <begin position="113"/>
        <end position="134"/>
    </location>
</feature>